<dbReference type="GO" id="GO:0005524">
    <property type="term" value="F:ATP binding"/>
    <property type="evidence" value="ECO:0007669"/>
    <property type="project" value="UniProtKB-KW"/>
</dbReference>
<keyword evidence="9" id="KW-0539">Nucleus</keyword>
<dbReference type="InterPro" id="IPR020588">
    <property type="entry name" value="RecA_ATP-bd"/>
</dbReference>
<dbReference type="GO" id="GO:0003697">
    <property type="term" value="F:single-stranded DNA binding"/>
    <property type="evidence" value="ECO:0007669"/>
    <property type="project" value="TreeGrafter"/>
</dbReference>
<dbReference type="InterPro" id="IPR030548">
    <property type="entry name" value="RAD51B"/>
</dbReference>
<evidence type="ECO:0000256" key="8">
    <source>
        <dbReference type="ARBA" id="ARBA00023204"/>
    </source>
</evidence>
<keyword evidence="5" id="KW-0067">ATP-binding</keyword>
<evidence type="ECO:0000256" key="4">
    <source>
        <dbReference type="ARBA" id="ARBA00022763"/>
    </source>
</evidence>
<dbReference type="GO" id="GO:0000724">
    <property type="term" value="P:double-strand break repair via homologous recombination"/>
    <property type="evidence" value="ECO:0007669"/>
    <property type="project" value="InterPro"/>
</dbReference>
<dbReference type="Pfam" id="PF26169">
    <property type="entry name" value="HHH_XRCC3_RpoA"/>
    <property type="match status" value="1"/>
</dbReference>
<dbReference type="GO" id="GO:0033063">
    <property type="term" value="C:Rad51B-Rad51C-Rad51D-XRCC2 complex"/>
    <property type="evidence" value="ECO:0007669"/>
    <property type="project" value="InterPro"/>
</dbReference>
<dbReference type="SUPFAM" id="SSF52540">
    <property type="entry name" value="P-loop containing nucleoside triphosphate hydrolases"/>
    <property type="match status" value="1"/>
</dbReference>
<comment type="caution">
    <text evidence="11">The sequence shown here is derived from an EMBL/GenBank/DDBJ whole genome shotgun (WGS) entry which is preliminary data.</text>
</comment>
<evidence type="ECO:0000256" key="3">
    <source>
        <dbReference type="ARBA" id="ARBA00022741"/>
    </source>
</evidence>
<keyword evidence="8" id="KW-0234">DNA repair</keyword>
<keyword evidence="6" id="KW-0238">DNA-binding</keyword>
<gene>
    <name evidence="11" type="ORF">SAY87_001911</name>
</gene>
<comment type="subcellular location">
    <subcellularLocation>
        <location evidence="1">Nucleus</location>
    </subcellularLocation>
</comment>
<dbReference type="Proteomes" id="UP001345219">
    <property type="component" value="Chromosome 2"/>
</dbReference>
<evidence type="ECO:0000256" key="5">
    <source>
        <dbReference type="ARBA" id="ARBA00022840"/>
    </source>
</evidence>
<keyword evidence="3" id="KW-0547">Nucleotide-binding</keyword>
<reference evidence="11 12" key="1">
    <citation type="journal article" date="2023" name="Hortic Res">
        <title>Pangenome of water caltrop reveals structural variations and asymmetric subgenome divergence after allopolyploidization.</title>
        <authorList>
            <person name="Zhang X."/>
            <person name="Chen Y."/>
            <person name="Wang L."/>
            <person name="Yuan Y."/>
            <person name="Fang M."/>
            <person name="Shi L."/>
            <person name="Lu R."/>
            <person name="Comes H.P."/>
            <person name="Ma Y."/>
            <person name="Chen Y."/>
            <person name="Huang G."/>
            <person name="Zhou Y."/>
            <person name="Zheng Z."/>
            <person name="Qiu Y."/>
        </authorList>
    </citation>
    <scope>NUCLEOTIDE SEQUENCE [LARGE SCALE GENOMIC DNA]</scope>
    <source>
        <tissue evidence="11">Roots</tissue>
    </source>
</reference>
<keyword evidence="4" id="KW-0227">DNA damage</keyword>
<dbReference type="Pfam" id="PF08423">
    <property type="entry name" value="Rad51"/>
    <property type="match status" value="1"/>
</dbReference>
<dbReference type="PANTHER" id="PTHR46456:SF1">
    <property type="entry name" value="DNA REPAIR PROTEIN RAD51 HOMOLOG 2"/>
    <property type="match status" value="1"/>
</dbReference>
<dbReference type="CDD" id="cd19493">
    <property type="entry name" value="Rad51B"/>
    <property type="match status" value="1"/>
</dbReference>
<dbReference type="PIRSF" id="PIRSF005856">
    <property type="entry name" value="Rad51"/>
    <property type="match status" value="1"/>
</dbReference>
<evidence type="ECO:0000313" key="11">
    <source>
        <dbReference type="EMBL" id="KAK4753807.1"/>
    </source>
</evidence>
<evidence type="ECO:0000256" key="9">
    <source>
        <dbReference type="ARBA" id="ARBA00023242"/>
    </source>
</evidence>
<keyword evidence="7" id="KW-0233">DNA recombination</keyword>
<dbReference type="PANTHER" id="PTHR46456">
    <property type="entry name" value="DNA REPAIR PROTEIN RAD51 HOMOLOG 2"/>
    <property type="match status" value="1"/>
</dbReference>
<evidence type="ECO:0000256" key="7">
    <source>
        <dbReference type="ARBA" id="ARBA00023172"/>
    </source>
</evidence>
<evidence type="ECO:0000256" key="1">
    <source>
        <dbReference type="ARBA" id="ARBA00004123"/>
    </source>
</evidence>
<keyword evidence="12" id="KW-1185">Reference proteome</keyword>
<dbReference type="EMBL" id="JAXIOK010000015">
    <property type="protein sequence ID" value="KAK4753807.1"/>
    <property type="molecule type" value="Genomic_DNA"/>
</dbReference>
<dbReference type="InterPro" id="IPR058766">
    <property type="entry name" value="HHH_XRCC3_RAD51B"/>
</dbReference>
<accession>A0AAN7JVW7</accession>
<dbReference type="AlphaFoldDB" id="A0AAN7JVW7"/>
<protein>
    <recommendedName>
        <fullName evidence="10">RecA family profile 1 domain-containing protein</fullName>
    </recommendedName>
</protein>
<evidence type="ECO:0000259" key="10">
    <source>
        <dbReference type="PROSITE" id="PS50162"/>
    </source>
</evidence>
<dbReference type="InterPro" id="IPR013632">
    <property type="entry name" value="Rad51_C"/>
</dbReference>
<dbReference type="GO" id="GO:0003690">
    <property type="term" value="F:double-stranded DNA binding"/>
    <property type="evidence" value="ECO:0007669"/>
    <property type="project" value="TreeGrafter"/>
</dbReference>
<dbReference type="PROSITE" id="PS50162">
    <property type="entry name" value="RECA_2"/>
    <property type="match status" value="1"/>
</dbReference>
<proteinExistence type="inferred from homology"/>
<feature type="domain" description="RecA family profile 1" evidence="10">
    <location>
        <begin position="80"/>
        <end position="255"/>
    </location>
</feature>
<evidence type="ECO:0000313" key="12">
    <source>
        <dbReference type="Proteomes" id="UP001345219"/>
    </source>
</evidence>
<evidence type="ECO:0000256" key="6">
    <source>
        <dbReference type="ARBA" id="ARBA00023125"/>
    </source>
</evidence>
<dbReference type="InterPro" id="IPR027417">
    <property type="entry name" value="P-loop_NTPase"/>
</dbReference>
<sequence>MANKLIRDMGLPASITAVFTARNITNAKDALSLTEFELMELLGVGLKDVSLAVDHISKMVSPPRQTALSLMQQHIRNERLGGHLPTRLKGLDEALCGGIPFGVLTELVGPAGIGKTQFCFMLSILASLPESFGGLDGQVVYIDLEFKFSSKRLIEIGAKNFPEVFCMKEMAQKMAGRILVFRPQSLSEFTESLQQIKMSLLTRQVKLLIIDSMAALVSGDSEQGNPKQNSLGWHISFLKSIAEFSRVPIVVTNQVRSHNSDQTSLYSFQGGKGKDMEDDSRYDSHLVAALGINWAHSVTVRLILDSKSGQKFIKVAKSPMSPPLGFPFHVTSSGISLLDENGVELMGPEISRIHNQGHRIFSNLVDESML</sequence>
<name>A0AAN7JVW7_9MYRT</name>
<dbReference type="Gene3D" id="3.40.50.300">
    <property type="entry name" value="P-loop containing nucleotide triphosphate hydrolases"/>
    <property type="match status" value="1"/>
</dbReference>
<dbReference type="GO" id="GO:0140664">
    <property type="term" value="F:ATP-dependent DNA damage sensor activity"/>
    <property type="evidence" value="ECO:0007669"/>
    <property type="project" value="InterPro"/>
</dbReference>
<dbReference type="InterPro" id="IPR016467">
    <property type="entry name" value="DNA_recomb/repair_RecA-like"/>
</dbReference>
<dbReference type="GO" id="GO:0000400">
    <property type="term" value="F:four-way junction DNA binding"/>
    <property type="evidence" value="ECO:0007669"/>
    <property type="project" value="TreeGrafter"/>
</dbReference>
<dbReference type="GO" id="GO:0005657">
    <property type="term" value="C:replication fork"/>
    <property type="evidence" value="ECO:0007669"/>
    <property type="project" value="TreeGrafter"/>
</dbReference>
<comment type="similarity">
    <text evidence="2">Belongs to the RecA family. RAD51 subfamily.</text>
</comment>
<organism evidence="11 12">
    <name type="scientific">Trapa incisa</name>
    <dbReference type="NCBI Taxonomy" id="236973"/>
    <lineage>
        <taxon>Eukaryota</taxon>
        <taxon>Viridiplantae</taxon>
        <taxon>Streptophyta</taxon>
        <taxon>Embryophyta</taxon>
        <taxon>Tracheophyta</taxon>
        <taxon>Spermatophyta</taxon>
        <taxon>Magnoliopsida</taxon>
        <taxon>eudicotyledons</taxon>
        <taxon>Gunneridae</taxon>
        <taxon>Pentapetalae</taxon>
        <taxon>rosids</taxon>
        <taxon>malvids</taxon>
        <taxon>Myrtales</taxon>
        <taxon>Lythraceae</taxon>
        <taxon>Trapa</taxon>
    </lineage>
</organism>
<evidence type="ECO:0000256" key="2">
    <source>
        <dbReference type="ARBA" id="ARBA00007095"/>
    </source>
</evidence>